<dbReference type="KEGG" id="hmo:HM1_0403"/>
<organism evidence="3 4">
    <name type="scientific">Heliobacterium modesticaldum (strain ATCC 51547 / Ice1)</name>
    <dbReference type="NCBI Taxonomy" id="498761"/>
    <lineage>
        <taxon>Bacteria</taxon>
        <taxon>Bacillati</taxon>
        <taxon>Bacillota</taxon>
        <taxon>Clostridia</taxon>
        <taxon>Eubacteriales</taxon>
        <taxon>Heliobacteriaceae</taxon>
        <taxon>Heliomicrobium</taxon>
    </lineage>
</organism>
<keyword evidence="2" id="KW-0472">Membrane</keyword>
<dbReference type="EMBL" id="CP000930">
    <property type="protein sequence ID" value="ABZ83020.1"/>
    <property type="molecule type" value="Genomic_DNA"/>
</dbReference>
<dbReference type="Proteomes" id="UP000008550">
    <property type="component" value="Chromosome"/>
</dbReference>
<dbReference type="RefSeq" id="WP_012281534.1">
    <property type="nucleotide sequence ID" value="NC_010337.2"/>
</dbReference>
<evidence type="ECO:0000313" key="3">
    <source>
        <dbReference type="EMBL" id="ABZ83020.1"/>
    </source>
</evidence>
<keyword evidence="2" id="KW-1133">Transmembrane helix</keyword>
<dbReference type="HOGENOM" id="CLU_590210_0_0_9"/>
<dbReference type="OrthoDB" id="147178at2"/>
<dbReference type="AlphaFoldDB" id="B0TF37"/>
<keyword evidence="4" id="KW-1185">Reference proteome</keyword>
<feature type="region of interest" description="Disordered" evidence="1">
    <location>
        <begin position="420"/>
        <end position="463"/>
    </location>
</feature>
<evidence type="ECO:0000256" key="1">
    <source>
        <dbReference type="SAM" id="MobiDB-lite"/>
    </source>
</evidence>
<sequence length="463" mass="50933">MALAFGFSVVIGNFLGFYPANRASPRSRTNERERGVVVNPRRKSLLMITLTAAAMTIAALVGVFLFPRGGFLSRLLDGREWVAALLALFLVIGFWATRKKSGFDGEEDGHDEGDLEALRWDIRDEKNNRDGERRWDDEQEEGAGGKGDDEEAGPERPVTLHDKGGLMFDVRPCPGQCSAPARLLDELVPPLNHSLGVIRCAVQVLEEEFGYRTDIILHTRIIAVEAQRQQQYLREAIGLLQVDGTPPDWLDLSVLVDGVLERFRKRLPGYAVSQEVFRQQVPLKVWAEGERLAEAICRLLVGLCRPDVTGQLHVRINVAPEKTVPAVEADGAYKRNDENMVKGNGGEIGCTLECHLRGARELTASPEGHLARLAIEAQGGRVVITPGATGEVQVVLRMPPVFTAAEPERFLRDKGFLLRPAPAAPAQNGTGDEELESSHRGSAIESKKNEMDSVRPLYAGARE</sequence>
<proteinExistence type="predicted"/>
<feature type="transmembrane region" description="Helical" evidence="2">
    <location>
        <begin position="78"/>
        <end position="96"/>
    </location>
</feature>
<feature type="region of interest" description="Disordered" evidence="1">
    <location>
        <begin position="129"/>
        <end position="158"/>
    </location>
</feature>
<protein>
    <submittedName>
        <fullName evidence="3">Uncharacterized protein</fullName>
    </submittedName>
</protein>
<evidence type="ECO:0000256" key="2">
    <source>
        <dbReference type="SAM" id="Phobius"/>
    </source>
</evidence>
<accession>B0TF37</accession>
<name>B0TF37_HELMI</name>
<evidence type="ECO:0000313" key="4">
    <source>
        <dbReference type="Proteomes" id="UP000008550"/>
    </source>
</evidence>
<keyword evidence="2" id="KW-0812">Transmembrane</keyword>
<feature type="transmembrane region" description="Helical" evidence="2">
    <location>
        <begin position="45"/>
        <end position="66"/>
    </location>
</feature>
<gene>
    <name evidence="3" type="ORF">HM1_0403</name>
</gene>
<reference evidence="3 4" key="1">
    <citation type="journal article" date="2008" name="J. Bacteriol.">
        <title>The genome of Heliobacterium modesticaldum, a phototrophic representative of the Firmicutes containing the simplest photosynthetic apparatus.</title>
        <authorList>
            <person name="Sattley W.M."/>
            <person name="Madigan M.T."/>
            <person name="Swingley W.D."/>
            <person name="Cheung P.C."/>
            <person name="Clocksin K.M."/>
            <person name="Conrad A.L."/>
            <person name="Dejesa L.C."/>
            <person name="Honchak B.M."/>
            <person name="Jung D.O."/>
            <person name="Karbach L.E."/>
            <person name="Kurdoglu A."/>
            <person name="Lahiri S."/>
            <person name="Mastrian S.D."/>
            <person name="Page L.E."/>
            <person name="Taylor H.L."/>
            <person name="Wang Z.T."/>
            <person name="Raymond J."/>
            <person name="Chen M."/>
            <person name="Blankenship R.E."/>
            <person name="Touchman J.W."/>
        </authorList>
    </citation>
    <scope>NUCLEOTIDE SEQUENCE [LARGE SCALE GENOMIC DNA]</scope>
    <source>
        <strain evidence="4">ATCC 51547 / Ice1</strain>
    </source>
</reference>
<feature type="transmembrane region" description="Helical" evidence="2">
    <location>
        <begin position="6"/>
        <end position="24"/>
    </location>
</feature>